<dbReference type="CDD" id="cd14788">
    <property type="entry name" value="GumN"/>
    <property type="match status" value="1"/>
</dbReference>
<dbReference type="InterPro" id="IPR002816">
    <property type="entry name" value="TraB/PrgY/GumN_fam"/>
</dbReference>
<feature type="signal peptide" evidence="1">
    <location>
        <begin position="1"/>
        <end position="18"/>
    </location>
</feature>
<proteinExistence type="predicted"/>
<protein>
    <submittedName>
        <fullName evidence="2">TraB/GumN family protein</fullName>
    </submittedName>
</protein>
<accession>A0A940X2N3</accession>
<organism evidence="2 3">
    <name type="scientific">Pseudoxanthomonas helianthi</name>
    <dbReference type="NCBI Taxonomy" id="1453541"/>
    <lineage>
        <taxon>Bacteria</taxon>
        <taxon>Pseudomonadati</taxon>
        <taxon>Pseudomonadota</taxon>
        <taxon>Gammaproteobacteria</taxon>
        <taxon>Lysobacterales</taxon>
        <taxon>Lysobacteraceae</taxon>
        <taxon>Pseudoxanthomonas</taxon>
    </lineage>
</organism>
<dbReference type="AlphaFoldDB" id="A0A940X2N3"/>
<reference evidence="2" key="1">
    <citation type="journal article" date="2016" name="Int. J. Syst. Evol. Microbiol.">
        <title>Pseudoxanthomonas helianthi sp. nov., isolated from roots of Jerusalem artichoke (Helianthus tuberosus).</title>
        <authorList>
            <person name="Kittiwongwattana C."/>
            <person name="Thawai C."/>
        </authorList>
    </citation>
    <scope>NUCLEOTIDE SEQUENCE</scope>
    <source>
        <strain evidence="2">110414</strain>
    </source>
</reference>
<gene>
    <name evidence="2" type="ORF">J5837_10305</name>
</gene>
<evidence type="ECO:0000313" key="2">
    <source>
        <dbReference type="EMBL" id="MBP3984804.1"/>
    </source>
</evidence>
<dbReference type="Proteomes" id="UP000673447">
    <property type="component" value="Unassembled WGS sequence"/>
</dbReference>
<keyword evidence="3" id="KW-1185">Reference proteome</keyword>
<evidence type="ECO:0000313" key="3">
    <source>
        <dbReference type="Proteomes" id="UP000673447"/>
    </source>
</evidence>
<reference evidence="2" key="2">
    <citation type="submission" date="2021-03" db="EMBL/GenBank/DDBJ databases">
        <authorList>
            <person name="Cao W."/>
        </authorList>
    </citation>
    <scope>NUCLEOTIDE SEQUENCE</scope>
    <source>
        <strain evidence="2">110414</strain>
    </source>
</reference>
<dbReference type="Pfam" id="PF01963">
    <property type="entry name" value="TraB_PrgY_gumN"/>
    <property type="match status" value="1"/>
</dbReference>
<feature type="chain" id="PRO_5037282800" evidence="1">
    <location>
        <begin position="19"/>
        <end position="341"/>
    </location>
</feature>
<dbReference type="RefSeq" id="WP_210536659.1">
    <property type="nucleotide sequence ID" value="NZ_JAGKTC010000002.1"/>
</dbReference>
<evidence type="ECO:0000256" key="1">
    <source>
        <dbReference type="SAM" id="SignalP"/>
    </source>
</evidence>
<dbReference type="EMBL" id="JAGKTC010000002">
    <property type="protein sequence ID" value="MBP3984804.1"/>
    <property type="molecule type" value="Genomic_DNA"/>
</dbReference>
<name>A0A940X2N3_9GAMM</name>
<comment type="caution">
    <text evidence="2">The sequence shown here is derived from an EMBL/GenBank/DDBJ whole genome shotgun (WGS) entry which is preliminary data.</text>
</comment>
<keyword evidence="1" id="KW-0732">Signal</keyword>
<sequence>MRLQWIALCLLSPLVCFAQSPQSPDSPQPAAATDGTPVRDLEVVVVTGAQPGPGMWKVSKGDHALWILGTVSPLPSGMDWKSNEVVAVLKQSDEVLAAPGLAVDADIGVFRGLLLLPSALKAGKNPDGKTLQEVLPASMYERWAAMKPRYFGRDKGIEKRRPLLVANELYAQANRRAGLGRKPVISPVINGVLKERSMKLTPTTLKIRIEDPKAAIEEFSRENVNDLDCFRTALDRVERDMPALVARANAWATGDIEALRALPVENQQRVCTKAFVGGEYAKKRGIIDVEARIRAKWLEVAEAALAKNKTTFATLEMSDVLTADGYLAALQAKGYTVEAPE</sequence>